<evidence type="ECO:0000313" key="3">
    <source>
        <dbReference type="Proteomes" id="UP000785679"/>
    </source>
</evidence>
<dbReference type="Proteomes" id="UP000785679">
    <property type="component" value="Unassembled WGS sequence"/>
</dbReference>
<sequence>MTSIKYEGNNTDFVIIENGETFRLIEDTSLFSLKTDAQDGVIIESGQVELLQIQNPPQMKDIPIRPLRIKSFGSIDNKMFRSTVLRLTNTIQNQSESKIQAINEGIFPKYIAEQDNKQCEAPIIYICYFSSGIASHQFDCRNNEIEIEISNYSAYFLQDSALTITLNIFMKTTLQASLTYKYNSDSDCFAIIDPDSITREYNENSQELQRIAKPIQKDEFLSLQLQSCSHISESLHELKPTSQEAYPGGSTDYYSADFNDNLFIQKQTSKEKTLIHERTRRNLKYNIKHTGPTTASSAVSCIGAQSTSVIKYEGTVIPATWYYDKWLPQQIDTFDAEWSNSQTGCVYNDFQIDSDLPIIDGQVISEGKLQIKLDCTAGNCYQYDSTPYTVTVIGTPSWTEGGQELKQSFNVVFMYCIYYLSSQIDFSYYVNGTVQEKSIFNSGYPTGCEGVIFTMINLTSPTGITQPPPSISFNQTSKNIEVKTSDLNHATPQQKGHTMIINATYQNGLKKVFEITINITINHPCKEFLETNSYNSTYYRSATFVYDVFDSTGDQFELTSANRPQCPEGQYSLVDTSQQGVQFETPNIVKIDIPKLLTLRNTSFNIQYLWTINNDSLVTTYDLQPQTATLNVELIKCKEFYGFSEASVTYVIRDESVSVQNYYYKDEDSRAEGCRFIYFYYTTKDSQGIDPSNYLPLALSQEKSIQIQTADSLFANLPNQPFTITLIGYYNYPQMNLPQISFKLYFQEECALMTLSLADGATIPETVDYYIKEGPMDIDVPLHQASSLHLNCSSVIYAVKAYNSTMEQLDQSPIFVMDLQTQKLTIHSIDYIDYNQGPYQIRVSSELINYPQINNSYQFTVNFICPQESLMPTNDNLDELFSLPEQTYKISTEALKILIKPFNFTPECSKTETKARIEVYQTDFLLQVTPSFISLDSNHEGRYVLIYSEKAKDMKQYPSFVVKYIEEVESHNGTVVQAFFKIPVTLIVDNSGPPYFSKEIPQILVDIGLPTIINFPPFKDPDPEDQVTLVAGYPIFDPEIAQFVTGQYPKYYLKVTDLKLAGKLFQATVQLTDNNPYMPLLTEKSFKIKINENTPANSSNQTNSSELQSNSTPTFLKPKPTPPKSSQSKPVSTPKYNIPLTAKISSISQFGVIKISFNQKIYLSETNITLLNQIGILQDLTVYYEKDQLYRDIMGYQVLSIGANEIDVQVIFTQPLSISSGYVRYKCQSLSIGLRQNEFFVIELN</sequence>
<name>A0A8J8TAU5_HALGN</name>
<evidence type="ECO:0000256" key="1">
    <source>
        <dbReference type="SAM" id="MobiDB-lite"/>
    </source>
</evidence>
<feature type="compositionally biased region" description="Polar residues" evidence="1">
    <location>
        <begin position="1093"/>
        <end position="1110"/>
    </location>
</feature>
<feature type="compositionally biased region" description="Low complexity" evidence="1">
    <location>
        <begin position="1111"/>
        <end position="1133"/>
    </location>
</feature>
<gene>
    <name evidence="2" type="ORF">FGO68_gene8187</name>
</gene>
<evidence type="ECO:0000313" key="2">
    <source>
        <dbReference type="EMBL" id="TNV87726.1"/>
    </source>
</evidence>
<dbReference type="EMBL" id="RRYP01000259">
    <property type="protein sequence ID" value="TNV87726.1"/>
    <property type="molecule type" value="Genomic_DNA"/>
</dbReference>
<organism evidence="2 3">
    <name type="scientific">Halteria grandinella</name>
    <dbReference type="NCBI Taxonomy" id="5974"/>
    <lineage>
        <taxon>Eukaryota</taxon>
        <taxon>Sar</taxon>
        <taxon>Alveolata</taxon>
        <taxon>Ciliophora</taxon>
        <taxon>Intramacronucleata</taxon>
        <taxon>Spirotrichea</taxon>
        <taxon>Stichotrichia</taxon>
        <taxon>Sporadotrichida</taxon>
        <taxon>Halteriidae</taxon>
        <taxon>Halteria</taxon>
    </lineage>
</organism>
<keyword evidence="3" id="KW-1185">Reference proteome</keyword>
<feature type="region of interest" description="Disordered" evidence="1">
    <location>
        <begin position="1093"/>
        <end position="1133"/>
    </location>
</feature>
<reference evidence="2" key="1">
    <citation type="submission" date="2019-06" db="EMBL/GenBank/DDBJ databases">
        <authorList>
            <person name="Zheng W."/>
        </authorList>
    </citation>
    <scope>NUCLEOTIDE SEQUENCE</scope>
    <source>
        <strain evidence="2">QDHG01</strain>
    </source>
</reference>
<dbReference type="AlphaFoldDB" id="A0A8J8TAU5"/>
<proteinExistence type="predicted"/>
<comment type="caution">
    <text evidence="2">The sequence shown here is derived from an EMBL/GenBank/DDBJ whole genome shotgun (WGS) entry which is preliminary data.</text>
</comment>
<accession>A0A8J8TAU5</accession>
<protein>
    <submittedName>
        <fullName evidence="2">Uncharacterized protein</fullName>
    </submittedName>
</protein>